<feature type="compositionally biased region" description="Polar residues" evidence="1">
    <location>
        <begin position="107"/>
        <end position="125"/>
    </location>
</feature>
<reference evidence="3 4" key="1">
    <citation type="submission" date="2010-10" db="EMBL/GenBank/DDBJ databases">
        <title>Complete sequence of Mesorhizobium opportunistum WSM2075.</title>
        <authorList>
            <consortium name="US DOE Joint Genome Institute"/>
            <person name="Lucas S."/>
            <person name="Copeland A."/>
            <person name="Lapidus A."/>
            <person name="Cheng J.-F."/>
            <person name="Bruce D."/>
            <person name="Goodwin L."/>
            <person name="Pitluck S."/>
            <person name="Chertkov O."/>
            <person name="Misra M."/>
            <person name="Detter J.C."/>
            <person name="Han C."/>
            <person name="Tapia R."/>
            <person name="Land M."/>
            <person name="Hauser L."/>
            <person name="Kyrpides N."/>
            <person name="Ovchinnikova G."/>
            <person name="Mavrommatis K.M."/>
            <person name="Tiwari R.P."/>
            <person name="Howieson J.G."/>
            <person name="O'Hara G.W."/>
            <person name="Nandasena K.G."/>
            <person name="Woyke T."/>
        </authorList>
    </citation>
    <scope>NUCLEOTIDE SEQUENCE [LARGE SCALE GENOMIC DNA]</scope>
    <source>
        <strain evidence="4">LMG 24607 / HAMBI 3007 / WSM2075</strain>
    </source>
</reference>
<dbReference type="EMBL" id="CP002279">
    <property type="protein sequence ID" value="AEH87215.1"/>
    <property type="molecule type" value="Genomic_DNA"/>
</dbReference>
<dbReference type="SUPFAM" id="SSF50199">
    <property type="entry name" value="Staphylococcal nuclease"/>
    <property type="match status" value="1"/>
</dbReference>
<dbReference type="AlphaFoldDB" id="F7Y3A8"/>
<evidence type="ECO:0008006" key="5">
    <source>
        <dbReference type="Google" id="ProtNLM"/>
    </source>
</evidence>
<proteinExistence type="predicted"/>
<dbReference type="Gene3D" id="2.40.50.90">
    <property type="match status" value="1"/>
</dbReference>
<dbReference type="HOGENOM" id="CLU_1382692_0_0_5"/>
<feature type="region of interest" description="Disordered" evidence="1">
    <location>
        <begin position="159"/>
        <end position="197"/>
    </location>
</feature>
<name>F7Y3A8_MESOW</name>
<feature type="signal peptide" evidence="2">
    <location>
        <begin position="1"/>
        <end position="19"/>
    </location>
</feature>
<dbReference type="InterPro" id="IPR035437">
    <property type="entry name" value="SNase_OB-fold_sf"/>
</dbReference>
<dbReference type="KEGG" id="mop:Mesop_2753"/>
<keyword evidence="2" id="KW-0732">Signal</keyword>
<evidence type="ECO:0000313" key="3">
    <source>
        <dbReference type="EMBL" id="AEH87215.1"/>
    </source>
</evidence>
<feature type="region of interest" description="Disordered" evidence="1">
    <location>
        <begin position="107"/>
        <end position="130"/>
    </location>
</feature>
<dbReference type="STRING" id="536019.Mesop_2753"/>
<gene>
    <name evidence="3" type="ordered locus">Mesop_2753</name>
</gene>
<organism evidence="3 4">
    <name type="scientific">Mesorhizobium opportunistum (strain LMG 24607 / HAMBI 3007 / WSM2075)</name>
    <dbReference type="NCBI Taxonomy" id="536019"/>
    <lineage>
        <taxon>Bacteria</taxon>
        <taxon>Pseudomonadati</taxon>
        <taxon>Pseudomonadota</taxon>
        <taxon>Alphaproteobacteria</taxon>
        <taxon>Hyphomicrobiales</taxon>
        <taxon>Phyllobacteriaceae</taxon>
        <taxon>Mesorhizobium</taxon>
    </lineage>
</organism>
<accession>F7Y3A8</accession>
<protein>
    <recommendedName>
        <fullName evidence="5">Nuclease (SNase domain protein)</fullName>
    </recommendedName>
</protein>
<evidence type="ECO:0000256" key="2">
    <source>
        <dbReference type="SAM" id="SignalP"/>
    </source>
</evidence>
<feature type="chain" id="PRO_5003365213" description="Nuclease (SNase domain protein)" evidence="2">
    <location>
        <begin position="20"/>
        <end position="197"/>
    </location>
</feature>
<sequence>MCAGAIVLAMVLIAQDATAQPLVGVPFVIDGDTIEIHGTRIRLYGIDAPEGAQSASMRPARNIAAGSGHPWPSLTSSTHTAPRHALGWGETSFDAWLSAQPAALTSQSGWSGAATPSTGRNTAMATTRGPKLTLERRSLDYGSDRLSSLASDLVVEVRPVGDGMGSIGSDRHRGSPRRAPKPSPSAFNPSRKTRPIL</sequence>
<dbReference type="eggNOG" id="COG1525">
    <property type="taxonomic scope" value="Bacteria"/>
</dbReference>
<dbReference type="Proteomes" id="UP000001623">
    <property type="component" value="Chromosome"/>
</dbReference>
<evidence type="ECO:0000313" key="4">
    <source>
        <dbReference type="Proteomes" id="UP000001623"/>
    </source>
</evidence>
<evidence type="ECO:0000256" key="1">
    <source>
        <dbReference type="SAM" id="MobiDB-lite"/>
    </source>
</evidence>